<dbReference type="EMBL" id="CM002928">
    <property type="protein sequence ID" value="KGN43964.1"/>
    <property type="molecule type" value="Genomic_DNA"/>
</dbReference>
<reference evidence="3 4" key="4">
    <citation type="journal article" date="2011" name="BMC Genomics">
        <title>RNA-Seq improves annotation of protein-coding genes in the cucumber genome.</title>
        <authorList>
            <person name="Li Z."/>
            <person name="Zhang Z."/>
            <person name="Yan P."/>
            <person name="Huang S."/>
            <person name="Fei Z."/>
            <person name="Lin K."/>
        </authorList>
    </citation>
    <scope>NUCLEOTIDE SEQUENCE [LARGE SCALE GENOMIC DNA]</scope>
    <source>
        <strain evidence="4">cv. 9930</strain>
    </source>
</reference>
<proteinExistence type="predicted"/>
<dbReference type="GO" id="GO:0009696">
    <property type="term" value="P:salicylic acid metabolic process"/>
    <property type="evidence" value="ECO:0000318"/>
    <property type="project" value="GO_Central"/>
</dbReference>
<keyword evidence="4" id="KW-1185">Reference proteome</keyword>
<evidence type="ECO:0000313" key="3">
    <source>
        <dbReference type="EMBL" id="KGN43964.1"/>
    </source>
</evidence>
<dbReference type="Pfam" id="PF12697">
    <property type="entry name" value="Abhydrolase_6"/>
    <property type="match status" value="1"/>
</dbReference>
<dbReference type="Gene3D" id="3.40.50.1820">
    <property type="entry name" value="alpha/beta hydrolase"/>
    <property type="match status" value="1"/>
</dbReference>
<dbReference type="GO" id="GO:0080030">
    <property type="term" value="F:methyl indole-3-acetate esterase activity"/>
    <property type="evidence" value="ECO:0000318"/>
    <property type="project" value="GO_Central"/>
</dbReference>
<protein>
    <recommendedName>
        <fullName evidence="2">AB hydrolase-1 domain-containing protein</fullName>
    </recommendedName>
</protein>
<dbReference type="OrthoDB" id="408373at2759"/>
<reference evidence="3 4" key="3">
    <citation type="journal article" date="2010" name="BMC Genomics">
        <title>Transcriptome sequencing and comparative analysis of cucumber flowers with different sex types.</title>
        <authorList>
            <person name="Guo S."/>
            <person name="Zheng Y."/>
            <person name="Joung J.G."/>
            <person name="Liu S."/>
            <person name="Zhang Z."/>
            <person name="Crasta O.R."/>
            <person name="Sobral B.W."/>
            <person name="Xu Y."/>
            <person name="Huang S."/>
            <person name="Fei Z."/>
        </authorList>
    </citation>
    <scope>NUCLEOTIDE SEQUENCE [LARGE SCALE GENOMIC DNA]</scope>
    <source>
        <strain evidence="4">cv. 9930</strain>
    </source>
</reference>
<dbReference type="AlphaFoldDB" id="A0A0A0K4V8"/>
<dbReference type="GO" id="GO:0009694">
    <property type="term" value="P:jasmonic acid metabolic process"/>
    <property type="evidence" value="ECO:0000318"/>
    <property type="project" value="GO_Central"/>
</dbReference>
<feature type="signal peptide" evidence="1">
    <location>
        <begin position="1"/>
        <end position="22"/>
    </location>
</feature>
<organism evidence="3 4">
    <name type="scientific">Cucumis sativus</name>
    <name type="common">Cucumber</name>
    <dbReference type="NCBI Taxonomy" id="3659"/>
    <lineage>
        <taxon>Eukaryota</taxon>
        <taxon>Viridiplantae</taxon>
        <taxon>Streptophyta</taxon>
        <taxon>Embryophyta</taxon>
        <taxon>Tracheophyta</taxon>
        <taxon>Spermatophyta</taxon>
        <taxon>Magnoliopsida</taxon>
        <taxon>eudicotyledons</taxon>
        <taxon>Gunneridae</taxon>
        <taxon>Pentapetalae</taxon>
        <taxon>rosids</taxon>
        <taxon>fabids</taxon>
        <taxon>Cucurbitales</taxon>
        <taxon>Cucurbitaceae</taxon>
        <taxon>Benincaseae</taxon>
        <taxon>Cucumis</taxon>
    </lineage>
</organism>
<accession>A0A0A0K4V8</accession>
<dbReference type="eggNOG" id="ENOG502QQCC">
    <property type="taxonomic scope" value="Eukaryota"/>
</dbReference>
<dbReference type="Gramene" id="KGN43964">
    <property type="protein sequence ID" value="KGN43964"/>
    <property type="gene ID" value="Csa_7G074970"/>
</dbReference>
<feature type="domain" description="AB hydrolase-1" evidence="2">
    <location>
        <begin position="45"/>
        <end position="289"/>
    </location>
</feature>
<gene>
    <name evidence="3" type="ORF">Csa_7G074970</name>
</gene>
<dbReference type="GO" id="GO:0080031">
    <property type="term" value="F:methyl salicylate esterase activity"/>
    <property type="evidence" value="ECO:0000318"/>
    <property type="project" value="GO_Central"/>
</dbReference>
<dbReference type="OMA" id="HVIERYP"/>
<sequence>MQKLLLPFFLLIFLSFSTQTQTSFLFHHGHHDNDGHDSQSNKSHFVLVHGACLGAWSWYQVTTFLQTAGHKVTAVDMAAAGIDPTQPESLTSLTDYFQPLLNFTEALQADDKIVLVGHSLGGLGISMAMERFPEKISVAIFVTAAMPGPIIGFQSIEEQKTTLGMYKAFHKGDDTKSEVSKKPPRLFMFSEEELETKLFPLSPPQDLTLARTLVRPQAMFGLLESMKELRLSKENYGSVKRAFIISQNDKMTSKFMVWAMLLLNKPDRVEEVHGSDHMVMTSKPLELAQLLGTIAQDYAAFSSSTSSSTFVRDDL</sequence>
<evidence type="ECO:0000259" key="2">
    <source>
        <dbReference type="Pfam" id="PF12697"/>
    </source>
</evidence>
<dbReference type="InterPro" id="IPR000073">
    <property type="entry name" value="AB_hydrolase_1"/>
</dbReference>
<evidence type="ECO:0000313" key="4">
    <source>
        <dbReference type="Proteomes" id="UP000029981"/>
    </source>
</evidence>
<dbReference type="Proteomes" id="UP000029981">
    <property type="component" value="Chromosome 7"/>
</dbReference>
<feature type="chain" id="PRO_5001971820" description="AB hydrolase-1 domain-containing protein" evidence="1">
    <location>
        <begin position="23"/>
        <end position="315"/>
    </location>
</feature>
<dbReference type="KEGG" id="csv:101222219"/>
<dbReference type="InterPro" id="IPR029058">
    <property type="entry name" value="AB_hydrolase_fold"/>
</dbReference>
<keyword evidence="1" id="KW-0732">Signal</keyword>
<reference evidence="3 4" key="2">
    <citation type="journal article" date="2009" name="PLoS ONE">
        <title>An integrated genetic and cytogenetic map of the cucumber genome.</title>
        <authorList>
            <person name="Ren Y."/>
            <person name="Zhang Z."/>
            <person name="Liu J."/>
            <person name="Staub J.E."/>
            <person name="Han Y."/>
            <person name="Cheng Z."/>
            <person name="Li X."/>
            <person name="Lu J."/>
            <person name="Miao H."/>
            <person name="Kang H."/>
            <person name="Xie B."/>
            <person name="Gu X."/>
            <person name="Wang X."/>
            <person name="Du Y."/>
            <person name="Jin W."/>
            <person name="Huang S."/>
        </authorList>
    </citation>
    <scope>NUCLEOTIDE SEQUENCE [LARGE SCALE GENOMIC DNA]</scope>
    <source>
        <strain evidence="4">cv. 9930</strain>
    </source>
</reference>
<dbReference type="InterPro" id="IPR045889">
    <property type="entry name" value="MES/HNL"/>
</dbReference>
<reference evidence="3 4" key="1">
    <citation type="journal article" date="2009" name="Nat. Genet.">
        <title>The genome of the cucumber, Cucumis sativus L.</title>
        <authorList>
            <person name="Huang S."/>
            <person name="Li R."/>
            <person name="Zhang Z."/>
            <person name="Li L."/>
            <person name="Gu X."/>
            <person name="Fan W."/>
            <person name="Lucas W.J."/>
            <person name="Wang X."/>
            <person name="Xie B."/>
            <person name="Ni P."/>
            <person name="Ren Y."/>
            <person name="Zhu H."/>
            <person name="Li J."/>
            <person name="Lin K."/>
            <person name="Jin W."/>
            <person name="Fei Z."/>
            <person name="Li G."/>
            <person name="Staub J."/>
            <person name="Kilian A."/>
            <person name="van der Vossen E.A."/>
            <person name="Wu Y."/>
            <person name="Guo J."/>
            <person name="He J."/>
            <person name="Jia Z."/>
            <person name="Ren Y."/>
            <person name="Tian G."/>
            <person name="Lu Y."/>
            <person name="Ruan J."/>
            <person name="Qian W."/>
            <person name="Wang M."/>
            <person name="Huang Q."/>
            <person name="Li B."/>
            <person name="Xuan Z."/>
            <person name="Cao J."/>
            <person name="Asan"/>
            <person name="Wu Z."/>
            <person name="Zhang J."/>
            <person name="Cai Q."/>
            <person name="Bai Y."/>
            <person name="Zhao B."/>
            <person name="Han Y."/>
            <person name="Li Y."/>
            <person name="Li X."/>
            <person name="Wang S."/>
            <person name="Shi Q."/>
            <person name="Liu S."/>
            <person name="Cho W.K."/>
            <person name="Kim J.Y."/>
            <person name="Xu Y."/>
            <person name="Heller-Uszynska K."/>
            <person name="Miao H."/>
            <person name="Cheng Z."/>
            <person name="Zhang S."/>
            <person name="Wu J."/>
            <person name="Yang Y."/>
            <person name="Kang H."/>
            <person name="Li M."/>
            <person name="Liang H."/>
            <person name="Ren X."/>
            <person name="Shi Z."/>
            <person name="Wen M."/>
            <person name="Jian M."/>
            <person name="Yang H."/>
            <person name="Zhang G."/>
            <person name="Yang Z."/>
            <person name="Chen R."/>
            <person name="Liu S."/>
            <person name="Li J."/>
            <person name="Ma L."/>
            <person name="Liu H."/>
            <person name="Zhou Y."/>
            <person name="Zhao J."/>
            <person name="Fang X."/>
            <person name="Li G."/>
            <person name="Fang L."/>
            <person name="Li Y."/>
            <person name="Liu D."/>
            <person name="Zheng H."/>
            <person name="Zhang Y."/>
            <person name="Qin N."/>
            <person name="Li Z."/>
            <person name="Yang G."/>
            <person name="Yang S."/>
            <person name="Bolund L."/>
            <person name="Kristiansen K."/>
            <person name="Zheng H."/>
            <person name="Li S."/>
            <person name="Zhang X."/>
            <person name="Yang H."/>
            <person name="Wang J."/>
            <person name="Sun R."/>
            <person name="Zhang B."/>
            <person name="Jiang S."/>
            <person name="Wang J."/>
            <person name="Du Y."/>
            <person name="Li S."/>
        </authorList>
    </citation>
    <scope>NUCLEOTIDE SEQUENCE [LARGE SCALE GENOMIC DNA]</scope>
    <source>
        <strain evidence="4">cv. 9930</strain>
    </source>
</reference>
<name>A0A0A0K4V8_CUCSA</name>
<dbReference type="PANTHER" id="PTHR10992:SF1066">
    <property type="entry name" value="METHYL JASMONATE ESTERASE 1"/>
    <property type="match status" value="1"/>
</dbReference>
<dbReference type="PANTHER" id="PTHR10992">
    <property type="entry name" value="METHYLESTERASE FAMILY MEMBER"/>
    <property type="match status" value="1"/>
</dbReference>
<evidence type="ECO:0000256" key="1">
    <source>
        <dbReference type="SAM" id="SignalP"/>
    </source>
</evidence>
<dbReference type="SUPFAM" id="SSF53474">
    <property type="entry name" value="alpha/beta-Hydrolases"/>
    <property type="match status" value="1"/>
</dbReference>
<dbReference type="GO" id="GO:0080032">
    <property type="term" value="F:methyl jasmonate esterase activity"/>
    <property type="evidence" value="ECO:0000318"/>
    <property type="project" value="GO_Central"/>
</dbReference>